<dbReference type="EMBL" id="MCHY01000009">
    <property type="protein sequence ID" value="RKD22554.1"/>
    <property type="molecule type" value="Genomic_DNA"/>
</dbReference>
<dbReference type="AlphaFoldDB" id="A0A419SFI7"/>
<comment type="caution">
    <text evidence="2">The sequence shown here is derived from an EMBL/GenBank/DDBJ whole genome shotgun (WGS) entry which is preliminary data.</text>
</comment>
<keyword evidence="3" id="KW-1185">Reference proteome</keyword>
<evidence type="ECO:0000313" key="3">
    <source>
        <dbReference type="Proteomes" id="UP000284219"/>
    </source>
</evidence>
<organism evidence="2 3">
    <name type="scientific">Ammoniphilus oxalaticus</name>
    <dbReference type="NCBI Taxonomy" id="66863"/>
    <lineage>
        <taxon>Bacteria</taxon>
        <taxon>Bacillati</taxon>
        <taxon>Bacillota</taxon>
        <taxon>Bacilli</taxon>
        <taxon>Bacillales</taxon>
        <taxon>Paenibacillaceae</taxon>
        <taxon>Aneurinibacillus group</taxon>
        <taxon>Ammoniphilus</taxon>
    </lineage>
</organism>
<proteinExistence type="predicted"/>
<accession>A0A419SFI7</accession>
<gene>
    <name evidence="2" type="ORF">BEP19_09845</name>
</gene>
<name>A0A419SFI7_9BACL</name>
<dbReference type="SUPFAM" id="SSF68906">
    <property type="entry name" value="SAP domain"/>
    <property type="match status" value="1"/>
</dbReference>
<dbReference type="InterPro" id="IPR003034">
    <property type="entry name" value="SAP_dom"/>
</dbReference>
<reference evidence="2 3" key="1">
    <citation type="submission" date="2016-08" db="EMBL/GenBank/DDBJ databases">
        <title>Novel Firmicute Genomes.</title>
        <authorList>
            <person name="Poppleton D.I."/>
            <person name="Gribaldo S."/>
        </authorList>
    </citation>
    <scope>NUCLEOTIDE SEQUENCE [LARGE SCALE GENOMIC DNA]</scope>
    <source>
        <strain evidence="2 3">RAOx-1</strain>
    </source>
</reference>
<dbReference type="InterPro" id="IPR036361">
    <property type="entry name" value="SAP_dom_sf"/>
</dbReference>
<sequence length="89" mass="10137">MVEVKVKNFPVRYLDNRYLAGDEFVMNKEHVNDSLVEIIGEVETDISKMTVAELKEFAATKGIDLTGVDKKDEILTVIQSHIEPDEQEQ</sequence>
<dbReference type="Proteomes" id="UP000284219">
    <property type="component" value="Unassembled WGS sequence"/>
</dbReference>
<evidence type="ECO:0000313" key="2">
    <source>
        <dbReference type="EMBL" id="RKD22554.1"/>
    </source>
</evidence>
<dbReference type="Pfam" id="PF02037">
    <property type="entry name" value="SAP"/>
    <property type="match status" value="1"/>
</dbReference>
<protein>
    <recommendedName>
        <fullName evidence="1">SAP domain-containing protein</fullName>
    </recommendedName>
</protein>
<feature type="domain" description="SAP" evidence="1">
    <location>
        <begin position="45"/>
        <end position="72"/>
    </location>
</feature>
<dbReference type="Gene3D" id="1.10.720.30">
    <property type="entry name" value="SAP domain"/>
    <property type="match status" value="1"/>
</dbReference>
<evidence type="ECO:0000259" key="1">
    <source>
        <dbReference type="Pfam" id="PF02037"/>
    </source>
</evidence>